<feature type="region of interest" description="Disordered" evidence="6">
    <location>
        <begin position="213"/>
        <end position="246"/>
    </location>
</feature>
<dbReference type="PANTHER" id="PTHR13748:SF62">
    <property type="entry name" value="COBW DOMAIN-CONTAINING PROTEIN"/>
    <property type="match status" value="1"/>
</dbReference>
<dbReference type="RefSeq" id="WP_126823519.1">
    <property type="nucleotide sequence ID" value="NZ_JBHLWU010000001.1"/>
</dbReference>
<dbReference type="Proteomes" id="UP000288669">
    <property type="component" value="Unassembled WGS sequence"/>
</dbReference>
<dbReference type="InterPro" id="IPR011629">
    <property type="entry name" value="CobW-like_C"/>
</dbReference>
<keyword evidence="2" id="KW-0378">Hydrolase</keyword>
<comment type="catalytic activity">
    <reaction evidence="5">
        <text>GTP + H2O = GDP + phosphate + H(+)</text>
        <dbReference type="Rhea" id="RHEA:19669"/>
        <dbReference type="ChEBI" id="CHEBI:15377"/>
        <dbReference type="ChEBI" id="CHEBI:15378"/>
        <dbReference type="ChEBI" id="CHEBI:37565"/>
        <dbReference type="ChEBI" id="CHEBI:43474"/>
        <dbReference type="ChEBI" id="CHEBI:58189"/>
    </reaction>
    <physiologicalReaction direction="left-to-right" evidence="5">
        <dbReference type="Rhea" id="RHEA:19670"/>
    </physiologicalReaction>
</comment>
<dbReference type="InterPro" id="IPR036627">
    <property type="entry name" value="CobW-likC_sf"/>
</dbReference>
<dbReference type="EMBL" id="NGJZ01000001">
    <property type="protein sequence ID" value="RSU08685.1"/>
    <property type="molecule type" value="Genomic_DNA"/>
</dbReference>
<dbReference type="SUPFAM" id="SSF90002">
    <property type="entry name" value="Hypothetical protein YjiA, C-terminal domain"/>
    <property type="match status" value="1"/>
</dbReference>
<dbReference type="InterPro" id="IPR051316">
    <property type="entry name" value="Zinc-reg_GTPase_activator"/>
</dbReference>
<dbReference type="Gene3D" id="3.30.1220.10">
    <property type="entry name" value="CobW-like, C-terminal domain"/>
    <property type="match status" value="1"/>
</dbReference>
<proteinExistence type="inferred from homology"/>
<protein>
    <recommendedName>
        <fullName evidence="7">CobW C-terminal domain-containing protein</fullName>
    </recommendedName>
</protein>
<evidence type="ECO:0000313" key="8">
    <source>
        <dbReference type="EMBL" id="RSU08685.1"/>
    </source>
</evidence>
<accession>A0A430AKS4</accession>
<evidence type="ECO:0000256" key="5">
    <source>
        <dbReference type="ARBA" id="ARBA00049117"/>
    </source>
</evidence>
<dbReference type="InterPro" id="IPR027417">
    <property type="entry name" value="P-loop_NTPase"/>
</dbReference>
<keyword evidence="9" id="KW-1185">Reference proteome</keyword>
<evidence type="ECO:0000259" key="7">
    <source>
        <dbReference type="SMART" id="SM00833"/>
    </source>
</evidence>
<sequence>MANKIPITLLTGFLGAGKTTLINKILTQEHGKHFAIIVNEFGDVGVDHHLVINTEEQIFQMNNGCVCCTLRSDLANTLHSILEAQEKYGFPLDYILFETTGLADPSPIAQTFFRVPFLQENFYLDSVLTVVDMKNILHLLNTRDEPAKQIAFADKLLFTKGKDIPKNIQRKVQETVEKLNPYAEQITTIEADQLLATHLFQRSAEKLLTMTSEDTHEHEHGNQHEHQHEHEHEHHHLHHNQVSSFSIHEKRPLDENKVSQWLNGLVYIYGQELYRYKGILNVQDSPQQIIFQGVNMTFDLNLGRSWKDVPRESVLVFIGKDLNELDIRNSFEKCFAE</sequence>
<keyword evidence="3" id="KW-0143">Chaperone</keyword>
<evidence type="ECO:0000256" key="4">
    <source>
        <dbReference type="ARBA" id="ARBA00034320"/>
    </source>
</evidence>
<dbReference type="AlphaFoldDB" id="A0A430AKS4"/>
<dbReference type="InterPro" id="IPR003495">
    <property type="entry name" value="CobW/HypB/UreG_nucleotide-bd"/>
</dbReference>
<evidence type="ECO:0000256" key="6">
    <source>
        <dbReference type="SAM" id="MobiDB-lite"/>
    </source>
</evidence>
<organism evidence="8 9">
    <name type="scientific">Vagococcus entomophilus</name>
    <dbReference type="NCBI Taxonomy" id="1160095"/>
    <lineage>
        <taxon>Bacteria</taxon>
        <taxon>Bacillati</taxon>
        <taxon>Bacillota</taxon>
        <taxon>Bacilli</taxon>
        <taxon>Lactobacillales</taxon>
        <taxon>Enterococcaceae</taxon>
        <taxon>Vagococcus</taxon>
    </lineage>
</organism>
<dbReference type="Pfam" id="PF02492">
    <property type="entry name" value="cobW"/>
    <property type="match status" value="1"/>
</dbReference>
<dbReference type="GO" id="GO:0000166">
    <property type="term" value="F:nucleotide binding"/>
    <property type="evidence" value="ECO:0007669"/>
    <property type="project" value="UniProtKB-KW"/>
</dbReference>
<dbReference type="Gene3D" id="3.40.50.300">
    <property type="entry name" value="P-loop containing nucleotide triphosphate hydrolases"/>
    <property type="match status" value="1"/>
</dbReference>
<dbReference type="OrthoDB" id="9808822at2"/>
<dbReference type="SMART" id="SM00833">
    <property type="entry name" value="CobW_C"/>
    <property type="match status" value="1"/>
</dbReference>
<reference evidence="8 9" key="1">
    <citation type="submission" date="2017-05" db="EMBL/GenBank/DDBJ databases">
        <title>Vagococcus spp. assemblies.</title>
        <authorList>
            <person name="Gulvik C.A."/>
        </authorList>
    </citation>
    <scope>NUCLEOTIDE SEQUENCE [LARGE SCALE GENOMIC DNA]</scope>
    <source>
        <strain evidence="8 9">DSM 24756</strain>
    </source>
</reference>
<evidence type="ECO:0000256" key="1">
    <source>
        <dbReference type="ARBA" id="ARBA00022741"/>
    </source>
</evidence>
<feature type="domain" description="CobW C-terminal" evidence="7">
    <location>
        <begin position="242"/>
        <end position="335"/>
    </location>
</feature>
<evidence type="ECO:0000256" key="3">
    <source>
        <dbReference type="ARBA" id="ARBA00023186"/>
    </source>
</evidence>
<evidence type="ECO:0000256" key="2">
    <source>
        <dbReference type="ARBA" id="ARBA00022801"/>
    </source>
</evidence>
<feature type="compositionally biased region" description="Basic and acidic residues" evidence="6">
    <location>
        <begin position="213"/>
        <end position="234"/>
    </location>
</feature>
<dbReference type="PANTHER" id="PTHR13748">
    <property type="entry name" value="COBW-RELATED"/>
    <property type="match status" value="1"/>
</dbReference>
<dbReference type="Pfam" id="PF07683">
    <property type="entry name" value="CobW_C"/>
    <property type="match status" value="1"/>
</dbReference>
<dbReference type="GO" id="GO:0016787">
    <property type="term" value="F:hydrolase activity"/>
    <property type="evidence" value="ECO:0007669"/>
    <property type="project" value="UniProtKB-KW"/>
</dbReference>
<gene>
    <name evidence="8" type="ORF">CBF30_05520</name>
</gene>
<evidence type="ECO:0000313" key="9">
    <source>
        <dbReference type="Proteomes" id="UP000288669"/>
    </source>
</evidence>
<comment type="similarity">
    <text evidence="4">Belongs to the SIMIBI class G3E GTPase family. ZNG1 subfamily.</text>
</comment>
<keyword evidence="1" id="KW-0547">Nucleotide-binding</keyword>
<dbReference type="SUPFAM" id="SSF52540">
    <property type="entry name" value="P-loop containing nucleoside triphosphate hydrolases"/>
    <property type="match status" value="1"/>
</dbReference>
<comment type="caution">
    <text evidence="8">The sequence shown here is derived from an EMBL/GenBank/DDBJ whole genome shotgun (WGS) entry which is preliminary data.</text>
</comment>
<name>A0A430AKS4_9ENTE</name>
<dbReference type="CDD" id="cd03112">
    <property type="entry name" value="CobW-like"/>
    <property type="match status" value="1"/>
</dbReference>
<dbReference type="GO" id="GO:0005737">
    <property type="term" value="C:cytoplasm"/>
    <property type="evidence" value="ECO:0007669"/>
    <property type="project" value="TreeGrafter"/>
</dbReference>